<dbReference type="GO" id="GO:0016787">
    <property type="term" value="F:hydrolase activity"/>
    <property type="evidence" value="ECO:0007669"/>
    <property type="project" value="UniProtKB-KW"/>
</dbReference>
<evidence type="ECO:0000259" key="1">
    <source>
        <dbReference type="Pfam" id="PF00561"/>
    </source>
</evidence>
<dbReference type="Proteomes" id="UP001501183">
    <property type="component" value="Unassembled WGS sequence"/>
</dbReference>
<dbReference type="SUPFAM" id="SSF53474">
    <property type="entry name" value="alpha/beta-Hydrolases"/>
    <property type="match status" value="1"/>
</dbReference>
<feature type="domain" description="AB hydrolase-1" evidence="1">
    <location>
        <begin position="41"/>
        <end position="274"/>
    </location>
</feature>
<dbReference type="EMBL" id="BAABFB010000052">
    <property type="protein sequence ID" value="GAA4483349.1"/>
    <property type="molecule type" value="Genomic_DNA"/>
</dbReference>
<dbReference type="InterPro" id="IPR050471">
    <property type="entry name" value="AB_hydrolase"/>
</dbReference>
<name>A0ABP8P7Z6_9NOCA</name>
<proteinExistence type="predicted"/>
<dbReference type="RefSeq" id="WP_345347669.1">
    <property type="nucleotide sequence ID" value="NZ_BAABFB010000052.1"/>
</dbReference>
<protein>
    <submittedName>
        <fullName evidence="2">Alpha/beta hydrolase</fullName>
    </submittedName>
</protein>
<dbReference type="Gene3D" id="3.40.50.1820">
    <property type="entry name" value="alpha/beta hydrolase"/>
    <property type="match status" value="1"/>
</dbReference>
<reference evidence="3" key="1">
    <citation type="journal article" date="2019" name="Int. J. Syst. Evol. Microbiol.">
        <title>The Global Catalogue of Microorganisms (GCM) 10K type strain sequencing project: providing services to taxonomists for standard genome sequencing and annotation.</title>
        <authorList>
            <consortium name="The Broad Institute Genomics Platform"/>
            <consortium name="The Broad Institute Genome Sequencing Center for Infectious Disease"/>
            <person name="Wu L."/>
            <person name="Ma J."/>
        </authorList>
    </citation>
    <scope>NUCLEOTIDE SEQUENCE [LARGE SCALE GENOMIC DNA]</scope>
    <source>
        <strain evidence="3">JCM 32206</strain>
    </source>
</reference>
<dbReference type="InterPro" id="IPR000073">
    <property type="entry name" value="AB_hydrolase_1"/>
</dbReference>
<sequence>MSHTTQALELSQLTAENLTVDAANGVTYAYRRFGTSDNDQPPLLFLQHFRGNLDNWDPLLVDGIAAHREVVLLDNTGVGLSSGTVPDSVTQMARDAIAFLDALEIDRVDLLGYSLGGMVAQEVALLRPRAVRRIILAGTGPRGGRQMHGWTFDIERTANNADNGIEDLLRIFFEVTETSRARGIEYVQRAFSRQEGADRPNGPEVTRAQYDAIVEWGIPDETRLNRLAGIVQPVLVANGANDMMIPTINSQLLADQLPNARLRIYPDAAHGFLFQYPEQFADLVTEFLSTE</sequence>
<keyword evidence="2" id="KW-0378">Hydrolase</keyword>
<organism evidence="2 3">
    <name type="scientific">Rhodococcus olei</name>
    <dbReference type="NCBI Taxonomy" id="2161675"/>
    <lineage>
        <taxon>Bacteria</taxon>
        <taxon>Bacillati</taxon>
        <taxon>Actinomycetota</taxon>
        <taxon>Actinomycetes</taxon>
        <taxon>Mycobacteriales</taxon>
        <taxon>Nocardiaceae</taxon>
        <taxon>Rhodococcus</taxon>
    </lineage>
</organism>
<comment type="caution">
    <text evidence="2">The sequence shown here is derived from an EMBL/GenBank/DDBJ whole genome shotgun (WGS) entry which is preliminary data.</text>
</comment>
<dbReference type="PANTHER" id="PTHR43433:SF5">
    <property type="entry name" value="AB HYDROLASE-1 DOMAIN-CONTAINING PROTEIN"/>
    <property type="match status" value="1"/>
</dbReference>
<dbReference type="PRINTS" id="PR00111">
    <property type="entry name" value="ABHYDROLASE"/>
</dbReference>
<gene>
    <name evidence="2" type="ORF">GCM10023094_34790</name>
</gene>
<keyword evidence="3" id="KW-1185">Reference proteome</keyword>
<dbReference type="PANTHER" id="PTHR43433">
    <property type="entry name" value="HYDROLASE, ALPHA/BETA FOLD FAMILY PROTEIN"/>
    <property type="match status" value="1"/>
</dbReference>
<accession>A0ABP8P7Z6</accession>
<evidence type="ECO:0000313" key="2">
    <source>
        <dbReference type="EMBL" id="GAA4483349.1"/>
    </source>
</evidence>
<evidence type="ECO:0000313" key="3">
    <source>
        <dbReference type="Proteomes" id="UP001501183"/>
    </source>
</evidence>
<dbReference type="Pfam" id="PF00561">
    <property type="entry name" value="Abhydrolase_1"/>
    <property type="match status" value="1"/>
</dbReference>
<dbReference type="InterPro" id="IPR029058">
    <property type="entry name" value="AB_hydrolase_fold"/>
</dbReference>